<feature type="domain" description="Rad50/SbcC-type AAA" evidence="2">
    <location>
        <begin position="45"/>
        <end position="83"/>
    </location>
</feature>
<dbReference type="AlphaFoldDB" id="A0A7I9W097"/>
<dbReference type="OrthoDB" id="3322489at2"/>
<evidence type="ECO:0000313" key="3">
    <source>
        <dbReference type="EMBL" id="GFG50666.1"/>
    </source>
</evidence>
<protein>
    <recommendedName>
        <fullName evidence="2">Rad50/SbcC-type AAA domain-containing protein</fullName>
    </recommendedName>
</protein>
<dbReference type="EMBL" id="BLKS01000001">
    <property type="protein sequence ID" value="GFG50666.1"/>
    <property type="molecule type" value="Genomic_DNA"/>
</dbReference>
<evidence type="ECO:0000313" key="4">
    <source>
        <dbReference type="Proteomes" id="UP000465302"/>
    </source>
</evidence>
<dbReference type="Proteomes" id="UP000465302">
    <property type="component" value="Unassembled WGS sequence"/>
</dbReference>
<accession>A0A7I9W097</accession>
<feature type="region of interest" description="Disordered" evidence="1">
    <location>
        <begin position="220"/>
        <end position="251"/>
    </location>
</feature>
<reference evidence="3 4" key="1">
    <citation type="journal article" date="2019" name="Emerg. Microbes Infect.">
        <title>Comprehensive subspecies identification of 175 nontuberculous mycobacteria species based on 7547 genomic profiles.</title>
        <authorList>
            <person name="Matsumoto Y."/>
            <person name="Kinjo T."/>
            <person name="Motooka D."/>
            <person name="Nabeya D."/>
            <person name="Jung N."/>
            <person name="Uechi K."/>
            <person name="Horii T."/>
            <person name="Iida T."/>
            <person name="Fujita J."/>
            <person name="Nakamura S."/>
        </authorList>
    </citation>
    <scope>NUCLEOTIDE SEQUENCE [LARGE SCALE GENOMIC DNA]</scope>
    <source>
        <strain evidence="3 4">JCM 6377</strain>
    </source>
</reference>
<dbReference type="SUPFAM" id="SSF52540">
    <property type="entry name" value="P-loop containing nucleoside triphosphate hydrolases"/>
    <property type="match status" value="1"/>
</dbReference>
<dbReference type="Pfam" id="PF13476">
    <property type="entry name" value="AAA_23"/>
    <property type="match status" value="1"/>
</dbReference>
<dbReference type="GO" id="GO:0016887">
    <property type="term" value="F:ATP hydrolysis activity"/>
    <property type="evidence" value="ECO:0007669"/>
    <property type="project" value="InterPro"/>
</dbReference>
<dbReference type="InterPro" id="IPR027417">
    <property type="entry name" value="P-loop_NTPase"/>
</dbReference>
<dbReference type="Gene3D" id="3.40.50.300">
    <property type="entry name" value="P-loop containing nucleotide triphosphate hydrolases"/>
    <property type="match status" value="1"/>
</dbReference>
<feature type="compositionally biased region" description="Polar residues" evidence="1">
    <location>
        <begin position="236"/>
        <end position="251"/>
    </location>
</feature>
<dbReference type="RefSeq" id="WP_133119157.1">
    <property type="nucleotide sequence ID" value="NZ_BLKS01000001.1"/>
</dbReference>
<proteinExistence type="predicted"/>
<gene>
    <name evidence="3" type="ORF">MAGR_21070</name>
</gene>
<comment type="caution">
    <text evidence="3">The sequence shown here is derived from an EMBL/GenBank/DDBJ whole genome shotgun (WGS) entry which is preliminary data.</text>
</comment>
<name>A0A7I9W097_MYCAG</name>
<dbReference type="GO" id="GO:0006302">
    <property type="term" value="P:double-strand break repair"/>
    <property type="evidence" value="ECO:0007669"/>
    <property type="project" value="InterPro"/>
</dbReference>
<sequence length="251" mass="28114">MRLDSVYSRFFRSLNFDYIRQSAPGYQPDAWDETPHSTEYPFVRLRLEPDITTVVGANESGKSQILDAVSAALTGDGYDRSDFCRYSPFFSVDRTLVRPEFGALFTEVSRADLRIIATMCDGLDEVASADRLAVFRMNETPQQRLYLRRDGEWLPPARIKKSTMLDELGLPAIYRIDSETALPDSVPLEFLATGKPTPGIGRSLVRGIWDVFSSNPGWSNRVPPLATPPERLPTLLSRSASSTQTNWPVSS</sequence>
<evidence type="ECO:0000259" key="2">
    <source>
        <dbReference type="Pfam" id="PF13476"/>
    </source>
</evidence>
<organism evidence="3 4">
    <name type="scientific">Mycolicibacterium agri</name>
    <name type="common">Mycobacterium agri</name>
    <dbReference type="NCBI Taxonomy" id="36811"/>
    <lineage>
        <taxon>Bacteria</taxon>
        <taxon>Bacillati</taxon>
        <taxon>Actinomycetota</taxon>
        <taxon>Actinomycetes</taxon>
        <taxon>Mycobacteriales</taxon>
        <taxon>Mycobacteriaceae</taxon>
        <taxon>Mycolicibacterium</taxon>
    </lineage>
</organism>
<evidence type="ECO:0000256" key="1">
    <source>
        <dbReference type="SAM" id="MobiDB-lite"/>
    </source>
</evidence>
<dbReference type="InterPro" id="IPR038729">
    <property type="entry name" value="Rad50/SbcC_AAA"/>
</dbReference>